<dbReference type="EMBL" id="JBBBZM010000032">
    <property type="protein sequence ID" value="KAL0637605.1"/>
    <property type="molecule type" value="Genomic_DNA"/>
</dbReference>
<reference evidence="5 6" key="1">
    <citation type="submission" date="2024-02" db="EMBL/GenBank/DDBJ databases">
        <title>Discinaceae phylogenomics.</title>
        <authorList>
            <person name="Dirks A.C."/>
            <person name="James T.Y."/>
        </authorList>
    </citation>
    <scope>NUCLEOTIDE SEQUENCE [LARGE SCALE GENOMIC DNA]</scope>
    <source>
        <strain evidence="5 6">ACD0624</strain>
    </source>
</reference>
<dbReference type="InterPro" id="IPR013216">
    <property type="entry name" value="Methyltransf_11"/>
</dbReference>
<dbReference type="SUPFAM" id="SSF53335">
    <property type="entry name" value="S-adenosyl-L-methionine-dependent methyltransferases"/>
    <property type="match status" value="1"/>
</dbReference>
<dbReference type="GO" id="GO:0032259">
    <property type="term" value="P:methylation"/>
    <property type="evidence" value="ECO:0007669"/>
    <property type="project" value="UniProtKB-KW"/>
</dbReference>
<evidence type="ECO:0000256" key="3">
    <source>
        <dbReference type="SAM" id="MobiDB-lite"/>
    </source>
</evidence>
<dbReference type="PANTHER" id="PTHR13069">
    <property type="entry name" value="ALKYLATED DNA REPAIR PROTEIN ALKB HOMOLOG 8"/>
    <property type="match status" value="1"/>
</dbReference>
<organism evidence="5 6">
    <name type="scientific">Discina gigas</name>
    <dbReference type="NCBI Taxonomy" id="1032678"/>
    <lineage>
        <taxon>Eukaryota</taxon>
        <taxon>Fungi</taxon>
        <taxon>Dikarya</taxon>
        <taxon>Ascomycota</taxon>
        <taxon>Pezizomycotina</taxon>
        <taxon>Pezizomycetes</taxon>
        <taxon>Pezizales</taxon>
        <taxon>Discinaceae</taxon>
        <taxon>Discina</taxon>
    </lineage>
</organism>
<dbReference type="Gene3D" id="3.40.50.150">
    <property type="entry name" value="Vaccinia Virus protein VP39"/>
    <property type="match status" value="1"/>
</dbReference>
<dbReference type="InterPro" id="IPR051422">
    <property type="entry name" value="AlkB_tRNA_MeTrf/Diox"/>
</dbReference>
<keyword evidence="1 5" id="KW-0489">Methyltransferase</keyword>
<feature type="domain" description="Methyltransferase type 11" evidence="4">
    <location>
        <begin position="50"/>
        <end position="130"/>
    </location>
</feature>
<dbReference type="Pfam" id="PF08241">
    <property type="entry name" value="Methyltransf_11"/>
    <property type="match status" value="1"/>
</dbReference>
<dbReference type="Proteomes" id="UP001447188">
    <property type="component" value="Unassembled WGS sequence"/>
</dbReference>
<evidence type="ECO:0000256" key="2">
    <source>
        <dbReference type="ARBA" id="ARBA00022679"/>
    </source>
</evidence>
<proteinExistence type="predicted"/>
<keyword evidence="2 5" id="KW-0808">Transferase</keyword>
<dbReference type="EC" id="2.1.1.229" evidence="5"/>
<dbReference type="PANTHER" id="PTHR13069:SF21">
    <property type="entry name" value="ALKYLATED DNA REPAIR PROTEIN ALKB HOMOLOG 8"/>
    <property type="match status" value="1"/>
</dbReference>
<name>A0ABR3GNW5_9PEZI</name>
<feature type="compositionally biased region" description="Basic and acidic residues" evidence="3">
    <location>
        <begin position="185"/>
        <end position="219"/>
    </location>
</feature>
<dbReference type="GO" id="GO:0106335">
    <property type="term" value="F:tRNA (5-carboxymethyluridine(34)-5-O)-methyltransferase activity"/>
    <property type="evidence" value="ECO:0007669"/>
    <property type="project" value="UniProtKB-EC"/>
</dbReference>
<dbReference type="InterPro" id="IPR029063">
    <property type="entry name" value="SAM-dependent_MTases_sf"/>
</dbReference>
<dbReference type="CDD" id="cd02440">
    <property type="entry name" value="AdoMet_MTases"/>
    <property type="match status" value="1"/>
</dbReference>
<evidence type="ECO:0000259" key="4">
    <source>
        <dbReference type="Pfam" id="PF08241"/>
    </source>
</evidence>
<accession>A0ABR3GNW5</accession>
<sequence>MNINNFEDYEVEHVHRVYEHIAPHFSATRFKPWPIVESFLRNLPIGAVGLDIGCGNGKYFTVNPNVYIMGSDRSSNLVRIAHDRKSQDSLVADALDVPHPNSRFDFAISIAVIHHFSSPARRVASIRSILAALKPPSNDEHDGGKALIYVWALEQKNSRRGWGDGDPQDVFVPWVMSKRLPGSKNEADKHNRQTPEGCKADGDQGGKTHDEAKEGKDEKEGVTYQRYYHLYRSGELEADIASAGGIAIESGYEKDNWWAICAQR</sequence>
<gene>
    <name evidence="5" type="primary">TRM9</name>
    <name evidence="5" type="ORF">Q9L58_003329</name>
</gene>
<evidence type="ECO:0000256" key="1">
    <source>
        <dbReference type="ARBA" id="ARBA00022603"/>
    </source>
</evidence>
<protein>
    <submittedName>
        <fullName evidence="5">tRNA methyltransferase, has a role in tRNA modification</fullName>
        <ecNumber evidence="5">2.1.1.229</ecNumber>
    </submittedName>
</protein>
<comment type="caution">
    <text evidence="5">The sequence shown here is derived from an EMBL/GenBank/DDBJ whole genome shotgun (WGS) entry which is preliminary data.</text>
</comment>
<evidence type="ECO:0000313" key="6">
    <source>
        <dbReference type="Proteomes" id="UP001447188"/>
    </source>
</evidence>
<evidence type="ECO:0000313" key="5">
    <source>
        <dbReference type="EMBL" id="KAL0637605.1"/>
    </source>
</evidence>
<feature type="region of interest" description="Disordered" evidence="3">
    <location>
        <begin position="181"/>
        <end position="219"/>
    </location>
</feature>
<keyword evidence="6" id="KW-1185">Reference proteome</keyword>